<reference evidence="2" key="1">
    <citation type="submission" date="2022-11" db="EMBL/GenBank/DDBJ databases">
        <authorList>
            <person name="Petersen C."/>
        </authorList>
    </citation>
    <scope>NUCLEOTIDE SEQUENCE</scope>
    <source>
        <strain evidence="2">IBT 34128</strain>
    </source>
</reference>
<accession>A0A9W9KGT9</accession>
<comment type="caution">
    <text evidence="2">The sequence shown here is derived from an EMBL/GenBank/DDBJ whole genome shotgun (WGS) entry which is preliminary data.</text>
</comment>
<feature type="signal peptide" evidence="1">
    <location>
        <begin position="1"/>
        <end position="19"/>
    </location>
</feature>
<dbReference type="Proteomes" id="UP001141434">
    <property type="component" value="Unassembled WGS sequence"/>
</dbReference>
<keyword evidence="1" id="KW-0732">Signal</keyword>
<protein>
    <submittedName>
        <fullName evidence="2">Uncharacterized protein</fullName>
    </submittedName>
</protein>
<sequence length="137" mass="14400">MHFSTPLALLLSQVALGSAAGCGDADACVGTEFCTTAVFTTPTSTTLTTCVPTATCLGVYEFVYLQMFFLLHLLLTTPENCESGGSGQSCCSGYCAATKCRSTDSDWPGCREDKGPCLVDENCCYGNKCVDGLCTRP</sequence>
<evidence type="ECO:0000256" key="1">
    <source>
        <dbReference type="SAM" id="SignalP"/>
    </source>
</evidence>
<proteinExistence type="predicted"/>
<feature type="chain" id="PRO_5040799792" evidence="1">
    <location>
        <begin position="20"/>
        <end position="137"/>
    </location>
</feature>
<evidence type="ECO:0000313" key="2">
    <source>
        <dbReference type="EMBL" id="KAJ5105316.1"/>
    </source>
</evidence>
<name>A0A9W9KGT9_9EURO</name>
<dbReference type="EMBL" id="JAPMSZ010000004">
    <property type="protein sequence ID" value="KAJ5105316.1"/>
    <property type="molecule type" value="Genomic_DNA"/>
</dbReference>
<evidence type="ECO:0000313" key="3">
    <source>
        <dbReference type="Proteomes" id="UP001141434"/>
    </source>
</evidence>
<gene>
    <name evidence="2" type="ORF">NUU61_002663</name>
</gene>
<dbReference type="OrthoDB" id="4507040at2759"/>
<dbReference type="RefSeq" id="XP_056514312.1">
    <property type="nucleotide sequence ID" value="XM_056653245.1"/>
</dbReference>
<keyword evidence="3" id="KW-1185">Reference proteome</keyword>
<organism evidence="2 3">
    <name type="scientific">Penicillium alfredii</name>
    <dbReference type="NCBI Taxonomy" id="1506179"/>
    <lineage>
        <taxon>Eukaryota</taxon>
        <taxon>Fungi</taxon>
        <taxon>Dikarya</taxon>
        <taxon>Ascomycota</taxon>
        <taxon>Pezizomycotina</taxon>
        <taxon>Eurotiomycetes</taxon>
        <taxon>Eurotiomycetidae</taxon>
        <taxon>Eurotiales</taxon>
        <taxon>Aspergillaceae</taxon>
        <taxon>Penicillium</taxon>
    </lineage>
</organism>
<dbReference type="GeneID" id="81392413"/>
<dbReference type="AlphaFoldDB" id="A0A9W9KGT9"/>
<reference evidence="2" key="2">
    <citation type="journal article" date="2023" name="IMA Fungus">
        <title>Comparative genomic study of the Penicillium genus elucidates a diverse pangenome and 15 lateral gene transfer events.</title>
        <authorList>
            <person name="Petersen C."/>
            <person name="Sorensen T."/>
            <person name="Nielsen M.R."/>
            <person name="Sondergaard T.E."/>
            <person name="Sorensen J.L."/>
            <person name="Fitzpatrick D.A."/>
            <person name="Frisvad J.C."/>
            <person name="Nielsen K.L."/>
        </authorList>
    </citation>
    <scope>NUCLEOTIDE SEQUENCE</scope>
    <source>
        <strain evidence="2">IBT 34128</strain>
    </source>
</reference>